<evidence type="ECO:0000259" key="2">
    <source>
        <dbReference type="PROSITE" id="PS50206"/>
    </source>
</evidence>
<dbReference type="Pfam" id="PF00581">
    <property type="entry name" value="Rhodanese"/>
    <property type="match status" value="1"/>
</dbReference>
<keyword evidence="3" id="KW-0808">Transferase</keyword>
<feature type="domain" description="Rhodanese" evidence="2">
    <location>
        <begin position="98"/>
        <end position="187"/>
    </location>
</feature>
<gene>
    <name evidence="3" type="ORF">JD78_02187</name>
</gene>
<comment type="caution">
    <text evidence="3">The sequence shown here is derived from an EMBL/GenBank/DDBJ whole genome shotgun (WGS) entry which is preliminary data.</text>
</comment>
<dbReference type="RefSeq" id="WP_208104075.1">
    <property type="nucleotide sequence ID" value="NZ_ML762512.1"/>
</dbReference>
<evidence type="ECO:0000313" key="3">
    <source>
        <dbReference type="EMBL" id="TWH73663.1"/>
    </source>
</evidence>
<organism evidence="3 4">
    <name type="scientific">Modestobacter roseus</name>
    <dbReference type="NCBI Taxonomy" id="1181884"/>
    <lineage>
        <taxon>Bacteria</taxon>
        <taxon>Bacillati</taxon>
        <taxon>Actinomycetota</taxon>
        <taxon>Actinomycetes</taxon>
        <taxon>Geodermatophilales</taxon>
        <taxon>Geodermatophilaceae</taxon>
        <taxon>Modestobacter</taxon>
    </lineage>
</organism>
<dbReference type="PANTHER" id="PTHR45431:SF3">
    <property type="entry name" value="RHODANESE-LIKE DOMAIN-CONTAINING PROTEIN 15, CHLOROPLASTIC"/>
    <property type="match status" value="1"/>
</dbReference>
<dbReference type="PANTHER" id="PTHR45431">
    <property type="entry name" value="RHODANESE-LIKE DOMAIN-CONTAINING PROTEIN 15, CHLOROPLASTIC"/>
    <property type="match status" value="1"/>
</dbReference>
<protein>
    <submittedName>
        <fullName evidence="3">Rhodanese-related sulfurtransferase</fullName>
    </submittedName>
</protein>
<feature type="region of interest" description="Disordered" evidence="1">
    <location>
        <begin position="1"/>
        <end position="47"/>
    </location>
</feature>
<evidence type="ECO:0000256" key="1">
    <source>
        <dbReference type="SAM" id="MobiDB-lite"/>
    </source>
</evidence>
<keyword evidence="4" id="KW-1185">Reference proteome</keyword>
<dbReference type="Proteomes" id="UP000321490">
    <property type="component" value="Unassembled WGS sequence"/>
</dbReference>
<dbReference type="InterPro" id="IPR001763">
    <property type="entry name" value="Rhodanese-like_dom"/>
</dbReference>
<dbReference type="AlphaFoldDB" id="A0A562ISG0"/>
<dbReference type="EMBL" id="VLKF01000001">
    <property type="protein sequence ID" value="TWH73663.1"/>
    <property type="molecule type" value="Genomic_DNA"/>
</dbReference>
<accession>A0A562ISG0</accession>
<sequence>MARCRHPPDRASTPDPAPHHRDLGQSSGQGPPHAATRHPRRRTDRNPVIALPGTSRALLALAAVLLLTGCSGSDDAGAAAPAAGVTVVEPSTALEEIGVAGNTVIDVRTPAEHADGHLVGARNIDVSADTFPDQVSQLDRDATYVVYCRTGARSAEAAARMADLGFTDIRDAGALSDLVAAGGATETG</sequence>
<dbReference type="Gene3D" id="3.40.250.10">
    <property type="entry name" value="Rhodanese-like domain"/>
    <property type="match status" value="1"/>
</dbReference>
<proteinExistence type="predicted"/>
<dbReference type="GO" id="GO:0016740">
    <property type="term" value="F:transferase activity"/>
    <property type="evidence" value="ECO:0007669"/>
    <property type="project" value="UniProtKB-KW"/>
</dbReference>
<dbReference type="SUPFAM" id="SSF52821">
    <property type="entry name" value="Rhodanese/Cell cycle control phosphatase"/>
    <property type="match status" value="1"/>
</dbReference>
<evidence type="ECO:0000313" key="4">
    <source>
        <dbReference type="Proteomes" id="UP000321490"/>
    </source>
</evidence>
<dbReference type="CDD" id="cd00158">
    <property type="entry name" value="RHOD"/>
    <property type="match status" value="1"/>
</dbReference>
<dbReference type="InterPro" id="IPR052367">
    <property type="entry name" value="Thiosulfate_ST/Rhodanese-like"/>
</dbReference>
<name>A0A562ISG0_9ACTN</name>
<reference evidence="3 4" key="1">
    <citation type="submission" date="2019-07" db="EMBL/GenBank/DDBJ databases">
        <title>R&amp;d 2014.</title>
        <authorList>
            <person name="Klenk H.-P."/>
        </authorList>
    </citation>
    <scope>NUCLEOTIDE SEQUENCE [LARGE SCALE GENOMIC DNA]</scope>
    <source>
        <strain evidence="3 4">DSM 45764</strain>
    </source>
</reference>
<dbReference type="SMART" id="SM00450">
    <property type="entry name" value="RHOD"/>
    <property type="match status" value="1"/>
</dbReference>
<dbReference type="InterPro" id="IPR036873">
    <property type="entry name" value="Rhodanese-like_dom_sf"/>
</dbReference>
<dbReference type="PROSITE" id="PS50206">
    <property type="entry name" value="RHODANESE_3"/>
    <property type="match status" value="1"/>
</dbReference>